<dbReference type="InterPro" id="IPR021309">
    <property type="entry name" value="YgaP-like_TM"/>
</dbReference>
<keyword evidence="3" id="KW-1185">Reference proteome</keyword>
<feature type="domain" description="Inner membrane protein YgaP-like transmembrane" evidence="1">
    <location>
        <begin position="3"/>
        <end position="65"/>
    </location>
</feature>
<reference evidence="2" key="1">
    <citation type="journal article" date="2022" name="Environ. Microbiol.">
        <title>Geoalkalibacter halelectricus SAP #1 sp. nov. possessing extracellular electron transfer and mineral#reducing capabilities from a haloalkaline environment.</title>
        <authorList>
            <person name="Yadav S."/>
            <person name="Singh R."/>
            <person name="Sundharam S.S."/>
            <person name="Chaudhary S."/>
            <person name="Krishnamurthi S."/>
            <person name="Patil S.A."/>
        </authorList>
    </citation>
    <scope>NUCLEOTIDE SEQUENCE</scope>
    <source>
        <strain evidence="2">SAP-1</strain>
    </source>
</reference>
<proteinExistence type="predicted"/>
<sequence length="69" mass="7553">MMHNVCSRTERIIRTLLGIALLGLLFMLPNPIGYLGLVGVVLIASAAMRYCPISHLLGVNTCKMKETHS</sequence>
<evidence type="ECO:0000313" key="3">
    <source>
        <dbReference type="Proteomes" id="UP001060414"/>
    </source>
</evidence>
<dbReference type="Pfam" id="PF11127">
    <property type="entry name" value="YgaP-like_TM"/>
    <property type="match status" value="1"/>
</dbReference>
<evidence type="ECO:0000259" key="1">
    <source>
        <dbReference type="Pfam" id="PF11127"/>
    </source>
</evidence>
<dbReference type="Proteomes" id="UP001060414">
    <property type="component" value="Chromosome"/>
</dbReference>
<accession>A0ABY5ZNQ7</accession>
<protein>
    <submittedName>
        <fullName evidence="2">DUF2892 domain-containing protein</fullName>
    </submittedName>
</protein>
<dbReference type="RefSeq" id="WP_260748501.1">
    <property type="nucleotide sequence ID" value="NZ_CP092109.1"/>
</dbReference>
<organism evidence="2 3">
    <name type="scientific">Geoalkalibacter halelectricus</name>
    <dbReference type="NCBI Taxonomy" id="2847045"/>
    <lineage>
        <taxon>Bacteria</taxon>
        <taxon>Pseudomonadati</taxon>
        <taxon>Thermodesulfobacteriota</taxon>
        <taxon>Desulfuromonadia</taxon>
        <taxon>Desulfuromonadales</taxon>
        <taxon>Geoalkalibacteraceae</taxon>
        <taxon>Geoalkalibacter</taxon>
    </lineage>
</organism>
<name>A0ABY5ZNQ7_9BACT</name>
<evidence type="ECO:0000313" key="2">
    <source>
        <dbReference type="EMBL" id="UWZ80144.1"/>
    </source>
</evidence>
<gene>
    <name evidence="2" type="ORF">L9S41_01815</name>
</gene>
<dbReference type="EMBL" id="CP092109">
    <property type="protein sequence ID" value="UWZ80144.1"/>
    <property type="molecule type" value="Genomic_DNA"/>
</dbReference>